<organism evidence="1">
    <name type="scientific">marine sediment metagenome</name>
    <dbReference type="NCBI Taxonomy" id="412755"/>
    <lineage>
        <taxon>unclassified sequences</taxon>
        <taxon>metagenomes</taxon>
        <taxon>ecological metagenomes</taxon>
    </lineage>
</organism>
<proteinExistence type="predicted"/>
<accession>A0A0F9ECH8</accession>
<reference evidence="1" key="1">
    <citation type="journal article" date="2015" name="Nature">
        <title>Complex archaea that bridge the gap between prokaryotes and eukaryotes.</title>
        <authorList>
            <person name="Spang A."/>
            <person name="Saw J.H."/>
            <person name="Jorgensen S.L."/>
            <person name="Zaremba-Niedzwiedzka K."/>
            <person name="Martijn J."/>
            <person name="Lind A.E."/>
            <person name="van Eijk R."/>
            <person name="Schleper C."/>
            <person name="Guy L."/>
            <person name="Ettema T.J."/>
        </authorList>
    </citation>
    <scope>NUCLEOTIDE SEQUENCE</scope>
</reference>
<protein>
    <submittedName>
        <fullName evidence="1">Uncharacterized protein</fullName>
    </submittedName>
</protein>
<name>A0A0F9ECH8_9ZZZZ</name>
<comment type="caution">
    <text evidence="1">The sequence shown here is derived from an EMBL/GenBank/DDBJ whole genome shotgun (WGS) entry which is preliminary data.</text>
</comment>
<evidence type="ECO:0000313" key="1">
    <source>
        <dbReference type="EMBL" id="KKL63936.1"/>
    </source>
</evidence>
<dbReference type="AlphaFoldDB" id="A0A0F9ECH8"/>
<gene>
    <name evidence="1" type="ORF">LCGC14_2170100</name>
</gene>
<dbReference type="EMBL" id="LAZR01028000">
    <property type="protein sequence ID" value="KKL63936.1"/>
    <property type="molecule type" value="Genomic_DNA"/>
</dbReference>
<sequence>MGFPNTLQGDYGAWFQTGSVVLYPLGQRMLCPEGRIFRYAKVGSAGALTACQLAQAEAENAEHDAMAVQTEASSGDTSLAFTNGTVDLAENQFQYGYLSVDTAAALGVAHRVAFHAAINASTTGIVYFFEGDTIQVTISTARKVTLRKSIFKDIIVKPASDPTAIVVGVPQNAIAASSYGWVQTHGMAGVLSEDAATISEKVRPSETAVGSVSDLDASEADAADNGAVGWVCDANSAAAKNTNIFLTLEGAS</sequence>